<sequence>ETPRSRHPPILQTAHLSRVASRLSLPPYLLRICLRGGRKIRYHQRWPARELAHSSLQSVEQRRMGSGRV</sequence>
<feature type="non-terminal residue" evidence="1">
    <location>
        <position position="69"/>
    </location>
</feature>
<dbReference type="AlphaFoldDB" id="A0A6J4UK92"/>
<feature type="non-terminal residue" evidence="1">
    <location>
        <position position="1"/>
    </location>
</feature>
<evidence type="ECO:0000313" key="1">
    <source>
        <dbReference type="EMBL" id="CAA9552902.1"/>
    </source>
</evidence>
<gene>
    <name evidence="1" type="ORF">AVDCRST_MAG43-1137</name>
</gene>
<reference evidence="1" key="1">
    <citation type="submission" date="2020-02" db="EMBL/GenBank/DDBJ databases">
        <authorList>
            <person name="Meier V. D."/>
        </authorList>
    </citation>
    <scope>NUCLEOTIDE SEQUENCE</scope>
    <source>
        <strain evidence="1">AVDCRST_MAG43</strain>
    </source>
</reference>
<accession>A0A6J4UK92</accession>
<protein>
    <submittedName>
        <fullName evidence="1">Membrane protein insertion efficiency factor YidD</fullName>
    </submittedName>
</protein>
<dbReference type="EMBL" id="CADCWI010000060">
    <property type="protein sequence ID" value="CAA9552902.1"/>
    <property type="molecule type" value="Genomic_DNA"/>
</dbReference>
<organism evidence="1">
    <name type="scientific">uncultured Thermomicrobiales bacterium</name>
    <dbReference type="NCBI Taxonomy" id="1645740"/>
    <lineage>
        <taxon>Bacteria</taxon>
        <taxon>Pseudomonadati</taxon>
        <taxon>Thermomicrobiota</taxon>
        <taxon>Thermomicrobia</taxon>
        <taxon>Thermomicrobiales</taxon>
        <taxon>environmental samples</taxon>
    </lineage>
</organism>
<name>A0A6J4UK92_9BACT</name>
<proteinExistence type="predicted"/>